<evidence type="ECO:0000256" key="1">
    <source>
        <dbReference type="SAM" id="MobiDB-lite"/>
    </source>
</evidence>
<evidence type="ECO:0000313" key="2">
    <source>
        <dbReference type="EMBL" id="OAV91968.1"/>
    </source>
</evidence>
<dbReference type="EnsemblFungi" id="PTTG_06467-t43_1">
    <property type="protein sequence ID" value="PTTG_06467-t43_1-p1"/>
    <property type="gene ID" value="PTTG_06467"/>
</dbReference>
<name>A0A180GHR3_PUCT1</name>
<organism evidence="2">
    <name type="scientific">Puccinia triticina (isolate 1-1 / race 1 (BBBD))</name>
    <name type="common">Brown leaf rust fungus</name>
    <dbReference type="NCBI Taxonomy" id="630390"/>
    <lineage>
        <taxon>Eukaryota</taxon>
        <taxon>Fungi</taxon>
        <taxon>Dikarya</taxon>
        <taxon>Basidiomycota</taxon>
        <taxon>Pucciniomycotina</taxon>
        <taxon>Pucciniomycetes</taxon>
        <taxon>Pucciniales</taxon>
        <taxon>Pucciniaceae</taxon>
        <taxon>Puccinia</taxon>
    </lineage>
</organism>
<reference evidence="2" key="1">
    <citation type="submission" date="2009-11" db="EMBL/GenBank/DDBJ databases">
        <authorList>
            <consortium name="The Broad Institute Genome Sequencing Platform"/>
            <person name="Ward D."/>
            <person name="Feldgarden M."/>
            <person name="Earl A."/>
            <person name="Young S.K."/>
            <person name="Zeng Q."/>
            <person name="Koehrsen M."/>
            <person name="Alvarado L."/>
            <person name="Berlin A."/>
            <person name="Bochicchio J."/>
            <person name="Borenstein D."/>
            <person name="Chapman S.B."/>
            <person name="Chen Z."/>
            <person name="Engels R."/>
            <person name="Freedman E."/>
            <person name="Gellesch M."/>
            <person name="Goldberg J."/>
            <person name="Griggs A."/>
            <person name="Gujja S."/>
            <person name="Heilman E."/>
            <person name="Heiman D."/>
            <person name="Hepburn T."/>
            <person name="Howarth C."/>
            <person name="Jen D."/>
            <person name="Larson L."/>
            <person name="Lewis B."/>
            <person name="Mehta T."/>
            <person name="Park D."/>
            <person name="Pearson M."/>
            <person name="Roberts A."/>
            <person name="Saif S."/>
            <person name="Shea T."/>
            <person name="Shenoy N."/>
            <person name="Sisk P."/>
            <person name="Stolte C."/>
            <person name="Sykes S."/>
            <person name="Thomson T."/>
            <person name="Walk T."/>
            <person name="White J."/>
            <person name="Yandava C."/>
            <person name="Izard J."/>
            <person name="Baranova O.V."/>
            <person name="Blanton J.M."/>
            <person name="Tanner A.C."/>
            <person name="Dewhirst F.E."/>
            <person name="Haas B."/>
            <person name="Nusbaum C."/>
            <person name="Birren B."/>
        </authorList>
    </citation>
    <scope>NUCLEOTIDE SEQUENCE [LARGE SCALE GENOMIC DNA]</scope>
    <source>
        <strain evidence="2">1-1 BBBD Race 1</strain>
    </source>
</reference>
<dbReference type="OrthoDB" id="3359487at2759"/>
<feature type="region of interest" description="Disordered" evidence="1">
    <location>
        <begin position="41"/>
        <end position="61"/>
    </location>
</feature>
<proteinExistence type="predicted"/>
<evidence type="ECO:0000313" key="4">
    <source>
        <dbReference type="Proteomes" id="UP000005240"/>
    </source>
</evidence>
<keyword evidence="4" id="KW-1185">Reference proteome</keyword>
<dbReference type="AlphaFoldDB" id="A0A180GHR3"/>
<dbReference type="Proteomes" id="UP000005240">
    <property type="component" value="Unassembled WGS sequence"/>
</dbReference>
<gene>
    <name evidence="2" type="ORF">PTTG_06467</name>
</gene>
<reference evidence="3" key="4">
    <citation type="submission" date="2025-05" db="UniProtKB">
        <authorList>
            <consortium name="EnsemblFungi"/>
        </authorList>
    </citation>
    <scope>IDENTIFICATION</scope>
    <source>
        <strain evidence="3">isolate 1-1 / race 1 (BBBD)</strain>
    </source>
</reference>
<sequence length="133" mass="14734">MPCKSAVLHPSFKDKYFKLAHWEPNWIEEAIWLTREMSEAHYKPSPQPTSSRPHNPVQKKPQTGVLAGLIGASEAQGGNLATDPLTIWLTGGLSLKGDGKPVDPLKWWIQQGRSRNMHKGLLQMALDVLSCPG</sequence>
<evidence type="ECO:0008006" key="5">
    <source>
        <dbReference type="Google" id="ProtNLM"/>
    </source>
</evidence>
<accession>A0A180GHR3</accession>
<evidence type="ECO:0000313" key="3">
    <source>
        <dbReference type="EnsemblFungi" id="PTTG_06467-t43_1-p1"/>
    </source>
</evidence>
<protein>
    <recommendedName>
        <fullName evidence="5">HAT C-terminal dimerisation domain-containing protein</fullName>
    </recommendedName>
</protein>
<reference evidence="2" key="2">
    <citation type="submission" date="2016-05" db="EMBL/GenBank/DDBJ databases">
        <title>Comparative analysis highlights variable genome content of wheat rusts and divergence of the mating loci.</title>
        <authorList>
            <person name="Cuomo C.A."/>
            <person name="Bakkeren G."/>
            <person name="Szabo L."/>
            <person name="Khalil H."/>
            <person name="Joly D."/>
            <person name="Goldberg J."/>
            <person name="Young S."/>
            <person name="Zeng Q."/>
            <person name="Fellers J."/>
        </authorList>
    </citation>
    <scope>NUCLEOTIDE SEQUENCE [LARGE SCALE GENOMIC DNA]</scope>
    <source>
        <strain evidence="2">1-1 BBBD Race 1</strain>
    </source>
</reference>
<reference evidence="3 4" key="3">
    <citation type="journal article" date="2017" name="G3 (Bethesda)">
        <title>Comparative analysis highlights variable genome content of wheat rusts and divergence of the mating loci.</title>
        <authorList>
            <person name="Cuomo C.A."/>
            <person name="Bakkeren G."/>
            <person name="Khalil H.B."/>
            <person name="Panwar V."/>
            <person name="Joly D."/>
            <person name="Linning R."/>
            <person name="Sakthikumar S."/>
            <person name="Song X."/>
            <person name="Adiconis X."/>
            <person name="Fan L."/>
            <person name="Goldberg J.M."/>
            <person name="Levin J.Z."/>
            <person name="Young S."/>
            <person name="Zeng Q."/>
            <person name="Anikster Y."/>
            <person name="Bruce M."/>
            <person name="Wang M."/>
            <person name="Yin C."/>
            <person name="McCallum B."/>
            <person name="Szabo L.J."/>
            <person name="Hulbert S."/>
            <person name="Chen X."/>
            <person name="Fellers J.P."/>
        </authorList>
    </citation>
    <scope>NUCLEOTIDE SEQUENCE</scope>
    <source>
        <strain evidence="3">isolate 1-1 / race 1 (BBBD)</strain>
        <strain evidence="4">Isolate 1-1 / race 1 (BBBD)</strain>
    </source>
</reference>
<dbReference type="EMBL" id="ADAS02000072">
    <property type="protein sequence ID" value="OAV91968.1"/>
    <property type="molecule type" value="Genomic_DNA"/>
</dbReference>